<gene>
    <name evidence="2" type="ORF">Tco_1114398</name>
</gene>
<organism evidence="2 3">
    <name type="scientific">Tanacetum coccineum</name>
    <dbReference type="NCBI Taxonomy" id="301880"/>
    <lineage>
        <taxon>Eukaryota</taxon>
        <taxon>Viridiplantae</taxon>
        <taxon>Streptophyta</taxon>
        <taxon>Embryophyta</taxon>
        <taxon>Tracheophyta</taxon>
        <taxon>Spermatophyta</taxon>
        <taxon>Magnoliopsida</taxon>
        <taxon>eudicotyledons</taxon>
        <taxon>Gunneridae</taxon>
        <taxon>Pentapetalae</taxon>
        <taxon>asterids</taxon>
        <taxon>campanulids</taxon>
        <taxon>Asterales</taxon>
        <taxon>Asteraceae</taxon>
        <taxon>Asteroideae</taxon>
        <taxon>Anthemideae</taxon>
        <taxon>Anthemidinae</taxon>
        <taxon>Tanacetum</taxon>
    </lineage>
</organism>
<feature type="compositionally biased region" description="Basic and acidic residues" evidence="1">
    <location>
        <begin position="87"/>
        <end position="99"/>
    </location>
</feature>
<feature type="region of interest" description="Disordered" evidence="1">
    <location>
        <begin position="69"/>
        <end position="101"/>
    </location>
</feature>
<evidence type="ECO:0008006" key="4">
    <source>
        <dbReference type="Google" id="ProtNLM"/>
    </source>
</evidence>
<evidence type="ECO:0000313" key="2">
    <source>
        <dbReference type="EMBL" id="GJU04060.1"/>
    </source>
</evidence>
<reference evidence="2" key="1">
    <citation type="journal article" date="2022" name="Int. J. Mol. Sci.">
        <title>Draft Genome of Tanacetum Coccineum: Genomic Comparison of Closely Related Tanacetum-Family Plants.</title>
        <authorList>
            <person name="Yamashiro T."/>
            <person name="Shiraishi A."/>
            <person name="Nakayama K."/>
            <person name="Satake H."/>
        </authorList>
    </citation>
    <scope>NUCLEOTIDE SEQUENCE</scope>
</reference>
<proteinExistence type="predicted"/>
<reference evidence="2" key="2">
    <citation type="submission" date="2022-01" db="EMBL/GenBank/DDBJ databases">
        <authorList>
            <person name="Yamashiro T."/>
            <person name="Shiraishi A."/>
            <person name="Satake H."/>
            <person name="Nakayama K."/>
        </authorList>
    </citation>
    <scope>NUCLEOTIDE SEQUENCE</scope>
</reference>
<dbReference type="Proteomes" id="UP001151760">
    <property type="component" value="Unassembled WGS sequence"/>
</dbReference>
<sequence length="113" mass="12673">MVTVGKALTWWNSQIHTQGREAVMGMSWEDFKTLTREEFCLIRGMVAATKPTTIQKVMQKAVTLTDEAIRNGSLKKNTKKRGNSGEPSRDRNVKDDKKKGLGPGMLLLLLLIQ</sequence>
<comment type="caution">
    <text evidence="2">The sequence shown here is derived from an EMBL/GenBank/DDBJ whole genome shotgun (WGS) entry which is preliminary data.</text>
</comment>
<keyword evidence="3" id="KW-1185">Reference proteome</keyword>
<evidence type="ECO:0000313" key="3">
    <source>
        <dbReference type="Proteomes" id="UP001151760"/>
    </source>
</evidence>
<protein>
    <recommendedName>
        <fullName evidence="4">Retrotransposon gag domain-containing protein</fullName>
    </recommendedName>
</protein>
<dbReference type="EMBL" id="BQNB010021212">
    <property type="protein sequence ID" value="GJU04060.1"/>
    <property type="molecule type" value="Genomic_DNA"/>
</dbReference>
<evidence type="ECO:0000256" key="1">
    <source>
        <dbReference type="SAM" id="MobiDB-lite"/>
    </source>
</evidence>
<accession>A0ABQ5IWI2</accession>
<name>A0ABQ5IWI2_9ASTR</name>